<dbReference type="InterPro" id="IPR003738">
    <property type="entry name" value="SRAP"/>
</dbReference>
<dbReference type="InterPro" id="IPR036590">
    <property type="entry name" value="SRAP-like"/>
</dbReference>
<keyword evidence="5" id="KW-0190">Covalent protein-DNA linkage</keyword>
<dbReference type="Gene3D" id="3.90.1680.10">
    <property type="entry name" value="SOS response associated peptidase-like"/>
    <property type="match status" value="1"/>
</dbReference>
<keyword evidence="3" id="KW-0227">DNA damage</keyword>
<protein>
    <recommendedName>
        <fullName evidence="8">Abasic site processing protein</fullName>
        <ecNumber evidence="8">3.4.-.-</ecNumber>
    </recommendedName>
</protein>
<evidence type="ECO:0000256" key="7">
    <source>
        <dbReference type="ARBA" id="ARBA00023239"/>
    </source>
</evidence>
<name>A0ABS7JH50_9SPHN</name>
<dbReference type="PANTHER" id="PTHR13604">
    <property type="entry name" value="DC12-RELATED"/>
    <property type="match status" value="1"/>
</dbReference>
<sequence>MCNLYRMTKGRDEVARLFRAVNDLHGANFGDEVFPGYPGAVVAEGTLSQMTWGFPLVLKGKNGQPLKPKPVNNTRTDKLDSFFWRYSFEERRCLIPVTAWAEAEGPKGGKTRTWLSRPDADLFAVAGVWRDSDEWGHCYSMVMTDAAPAAAELHTRMPVLLREEEWPVWIDGSPADARALCEPWSGDLVIERTDQPWAGEPAPMQRLL</sequence>
<dbReference type="EMBL" id="JAIGNQ010000004">
    <property type="protein sequence ID" value="MBX7489361.1"/>
    <property type="molecule type" value="Genomic_DNA"/>
</dbReference>
<keyword evidence="6" id="KW-0238">DNA-binding</keyword>
<organism evidence="9 10">
    <name type="scientific">Qipengyuania pacifica</name>
    <dbReference type="NCBI Taxonomy" id="2860199"/>
    <lineage>
        <taxon>Bacteria</taxon>
        <taxon>Pseudomonadati</taxon>
        <taxon>Pseudomonadota</taxon>
        <taxon>Alphaproteobacteria</taxon>
        <taxon>Sphingomonadales</taxon>
        <taxon>Erythrobacteraceae</taxon>
        <taxon>Qipengyuania</taxon>
    </lineage>
</organism>
<dbReference type="Pfam" id="PF02586">
    <property type="entry name" value="SRAP"/>
    <property type="match status" value="1"/>
</dbReference>
<evidence type="ECO:0000313" key="10">
    <source>
        <dbReference type="Proteomes" id="UP000776651"/>
    </source>
</evidence>
<keyword evidence="10" id="KW-1185">Reference proteome</keyword>
<dbReference type="SUPFAM" id="SSF143081">
    <property type="entry name" value="BB1717-like"/>
    <property type="match status" value="1"/>
</dbReference>
<keyword evidence="4 8" id="KW-0378">Hydrolase</keyword>
<comment type="caution">
    <text evidence="9">The sequence shown here is derived from an EMBL/GenBank/DDBJ whole genome shotgun (WGS) entry which is preliminary data.</text>
</comment>
<accession>A0ABS7JH50</accession>
<dbReference type="RefSeq" id="WP_221598548.1">
    <property type="nucleotide sequence ID" value="NZ_JAIGNQ010000004.1"/>
</dbReference>
<dbReference type="EC" id="3.4.-.-" evidence="8"/>
<dbReference type="Proteomes" id="UP000776651">
    <property type="component" value="Unassembled WGS sequence"/>
</dbReference>
<evidence type="ECO:0000256" key="1">
    <source>
        <dbReference type="ARBA" id="ARBA00008136"/>
    </source>
</evidence>
<evidence type="ECO:0000256" key="8">
    <source>
        <dbReference type="RuleBase" id="RU364100"/>
    </source>
</evidence>
<evidence type="ECO:0000256" key="4">
    <source>
        <dbReference type="ARBA" id="ARBA00022801"/>
    </source>
</evidence>
<dbReference type="PANTHER" id="PTHR13604:SF0">
    <property type="entry name" value="ABASIC SITE PROCESSING PROTEIN HMCES"/>
    <property type="match status" value="1"/>
</dbReference>
<evidence type="ECO:0000256" key="3">
    <source>
        <dbReference type="ARBA" id="ARBA00022763"/>
    </source>
</evidence>
<evidence type="ECO:0000256" key="2">
    <source>
        <dbReference type="ARBA" id="ARBA00022670"/>
    </source>
</evidence>
<evidence type="ECO:0000256" key="6">
    <source>
        <dbReference type="ARBA" id="ARBA00023125"/>
    </source>
</evidence>
<keyword evidence="2 8" id="KW-0645">Protease</keyword>
<proteinExistence type="inferred from homology"/>
<gene>
    <name evidence="9" type="ORF">K3177_12630</name>
</gene>
<evidence type="ECO:0000256" key="5">
    <source>
        <dbReference type="ARBA" id="ARBA00023124"/>
    </source>
</evidence>
<reference evidence="9 10" key="1">
    <citation type="submission" date="2021-08" db="EMBL/GenBank/DDBJ databases">
        <title>Comparative Genomics Analysis of the Genus Qipengyuania Reveals Extensive Genetic Diversity and Metabolic Versatility, Including the Description of Fifteen Novel Species.</title>
        <authorList>
            <person name="Liu Y."/>
        </authorList>
    </citation>
    <scope>NUCLEOTIDE SEQUENCE [LARGE SCALE GENOMIC DNA]</scope>
    <source>
        <strain evidence="9 10">GH25</strain>
    </source>
</reference>
<evidence type="ECO:0000313" key="9">
    <source>
        <dbReference type="EMBL" id="MBX7489361.1"/>
    </source>
</evidence>
<comment type="similarity">
    <text evidence="1 8">Belongs to the SOS response-associated peptidase family.</text>
</comment>
<keyword evidence="7" id="KW-0456">Lyase</keyword>